<keyword evidence="1" id="KW-0472">Membrane</keyword>
<dbReference type="EMBL" id="SMMG02000009">
    <property type="protein sequence ID" value="KAA3460625.1"/>
    <property type="molecule type" value="Genomic_DNA"/>
</dbReference>
<name>A0A5B6UZJ4_9ROSI</name>
<gene>
    <name evidence="2" type="ORF">EPI10_027273</name>
</gene>
<feature type="transmembrane region" description="Helical" evidence="1">
    <location>
        <begin position="25"/>
        <end position="49"/>
    </location>
</feature>
<dbReference type="AlphaFoldDB" id="A0A5B6UZJ4"/>
<protein>
    <submittedName>
        <fullName evidence="2">Uncharacterized protein</fullName>
    </submittedName>
</protein>
<accession>A0A5B6UZJ4</accession>
<dbReference type="Proteomes" id="UP000325315">
    <property type="component" value="Unassembled WGS sequence"/>
</dbReference>
<keyword evidence="3" id="KW-1185">Reference proteome</keyword>
<evidence type="ECO:0000313" key="3">
    <source>
        <dbReference type="Proteomes" id="UP000325315"/>
    </source>
</evidence>
<comment type="caution">
    <text evidence="2">The sequence shown here is derived from an EMBL/GenBank/DDBJ whole genome shotgun (WGS) entry which is preliminary data.</text>
</comment>
<evidence type="ECO:0000313" key="2">
    <source>
        <dbReference type="EMBL" id="KAA3460625.1"/>
    </source>
</evidence>
<reference evidence="3" key="1">
    <citation type="journal article" date="2019" name="Plant Biotechnol. J.">
        <title>Genome sequencing of the Australian wild diploid species Gossypium australe highlights disease resistance and delayed gland morphogenesis.</title>
        <authorList>
            <person name="Cai Y."/>
            <person name="Cai X."/>
            <person name="Wang Q."/>
            <person name="Wang P."/>
            <person name="Zhang Y."/>
            <person name="Cai C."/>
            <person name="Xu Y."/>
            <person name="Wang K."/>
            <person name="Zhou Z."/>
            <person name="Wang C."/>
            <person name="Geng S."/>
            <person name="Li B."/>
            <person name="Dong Q."/>
            <person name="Hou Y."/>
            <person name="Wang H."/>
            <person name="Ai P."/>
            <person name="Liu Z."/>
            <person name="Yi F."/>
            <person name="Sun M."/>
            <person name="An G."/>
            <person name="Cheng J."/>
            <person name="Zhang Y."/>
            <person name="Shi Q."/>
            <person name="Xie Y."/>
            <person name="Shi X."/>
            <person name="Chang Y."/>
            <person name="Huang F."/>
            <person name="Chen Y."/>
            <person name="Hong S."/>
            <person name="Mi L."/>
            <person name="Sun Q."/>
            <person name="Zhang L."/>
            <person name="Zhou B."/>
            <person name="Peng R."/>
            <person name="Zhang X."/>
            <person name="Liu F."/>
        </authorList>
    </citation>
    <scope>NUCLEOTIDE SEQUENCE [LARGE SCALE GENOMIC DNA]</scope>
    <source>
        <strain evidence="3">cv. PA1801</strain>
    </source>
</reference>
<sequence length="100" mass="11657">MVSGEVTTETYPFFSRHAYYRSQEIILVIIFYMNLSINNTSGAVCIVFSRQNGFMQTLTMIYDALILHVYGHIRNAKLHRQYSIILRFFMMFSNGEIISA</sequence>
<organism evidence="2 3">
    <name type="scientific">Gossypium australe</name>
    <dbReference type="NCBI Taxonomy" id="47621"/>
    <lineage>
        <taxon>Eukaryota</taxon>
        <taxon>Viridiplantae</taxon>
        <taxon>Streptophyta</taxon>
        <taxon>Embryophyta</taxon>
        <taxon>Tracheophyta</taxon>
        <taxon>Spermatophyta</taxon>
        <taxon>Magnoliopsida</taxon>
        <taxon>eudicotyledons</taxon>
        <taxon>Gunneridae</taxon>
        <taxon>Pentapetalae</taxon>
        <taxon>rosids</taxon>
        <taxon>malvids</taxon>
        <taxon>Malvales</taxon>
        <taxon>Malvaceae</taxon>
        <taxon>Malvoideae</taxon>
        <taxon>Gossypium</taxon>
    </lineage>
</organism>
<keyword evidence="1" id="KW-0812">Transmembrane</keyword>
<proteinExistence type="predicted"/>
<keyword evidence="1" id="KW-1133">Transmembrane helix</keyword>
<evidence type="ECO:0000256" key="1">
    <source>
        <dbReference type="SAM" id="Phobius"/>
    </source>
</evidence>